<protein>
    <submittedName>
        <fullName evidence="1">Uncharacterized protein</fullName>
    </submittedName>
</protein>
<organism evidence="1 2">
    <name type="scientific">Vaccinium darrowii</name>
    <dbReference type="NCBI Taxonomy" id="229202"/>
    <lineage>
        <taxon>Eukaryota</taxon>
        <taxon>Viridiplantae</taxon>
        <taxon>Streptophyta</taxon>
        <taxon>Embryophyta</taxon>
        <taxon>Tracheophyta</taxon>
        <taxon>Spermatophyta</taxon>
        <taxon>Magnoliopsida</taxon>
        <taxon>eudicotyledons</taxon>
        <taxon>Gunneridae</taxon>
        <taxon>Pentapetalae</taxon>
        <taxon>asterids</taxon>
        <taxon>Ericales</taxon>
        <taxon>Ericaceae</taxon>
        <taxon>Vaccinioideae</taxon>
        <taxon>Vaccinieae</taxon>
        <taxon>Vaccinium</taxon>
    </lineage>
</organism>
<sequence>MSSKPQPQPQISEMFSKFALAFKAKTFEFFAEEDDVAPTPTTTDLDFTLLLEDSAEEEFITDQKVVVIKPDPQQTQTHFTPTRPTKTQVPDSFIPSLFATISSFEASYLHLQTAHVPYHEDTIKTADKTLVSHLQRLSDLRQWYRNYLTAPHTNLDFPIGSCSEAQVQENQSKLRCLETVFNRLQAEIDEKGDRVVSLKQELDKMHKSNAKLSKKLVVHSSLKSKEIVLTVRVFDSMLREACRSMHGFTKLLIELMKKANWDLDLAANSVHSGIDYAKKGHNRYAFLSYVSLCMFRGFDLEGFGMLDLNGILCNGNSSNSVEKNTPLGKLTEHLMCHPMEVLSKNPNCGFSRFCESKYQQLIHPTMESSIFSNLDQNEVVLNSWKSLSVFYESFVKMASSIWLLHKLAFSFDPVVEIFQVERGVEFSMVYMEDVTKKASLSRNSRPKVGFTVIPGFKIGRTVLQSQAEAGLLLSISWTRPHRYVTSKITSENMAGNGEVLLLLFKAVEKIPEKESFWRT</sequence>
<evidence type="ECO:0000313" key="1">
    <source>
        <dbReference type="EMBL" id="KAH7864771.1"/>
    </source>
</evidence>
<name>A0ACB7ZH38_9ERIC</name>
<dbReference type="Proteomes" id="UP000828048">
    <property type="component" value="Chromosome 12"/>
</dbReference>
<keyword evidence="2" id="KW-1185">Reference proteome</keyword>
<reference evidence="1 2" key="1">
    <citation type="journal article" date="2021" name="Hortic Res">
        <title>High-quality reference genome and annotation aids understanding of berry development for evergreen blueberry (Vaccinium darrowii).</title>
        <authorList>
            <person name="Yu J."/>
            <person name="Hulse-Kemp A.M."/>
            <person name="Babiker E."/>
            <person name="Staton M."/>
        </authorList>
    </citation>
    <scope>NUCLEOTIDE SEQUENCE [LARGE SCALE GENOMIC DNA]</scope>
    <source>
        <strain evidence="2">cv. NJ 8807/NJ 8810</strain>
        <tissue evidence="1">Young leaf</tissue>
    </source>
</reference>
<evidence type="ECO:0000313" key="2">
    <source>
        <dbReference type="Proteomes" id="UP000828048"/>
    </source>
</evidence>
<proteinExistence type="predicted"/>
<comment type="caution">
    <text evidence="1">The sequence shown here is derived from an EMBL/GenBank/DDBJ whole genome shotgun (WGS) entry which is preliminary data.</text>
</comment>
<dbReference type="EMBL" id="CM037162">
    <property type="protein sequence ID" value="KAH7864771.1"/>
    <property type="molecule type" value="Genomic_DNA"/>
</dbReference>
<gene>
    <name evidence="1" type="ORF">Vadar_033598</name>
</gene>
<accession>A0ACB7ZH38</accession>